<organism evidence="3 4">
    <name type="scientific">Melanomma pulvis-pyrius CBS 109.77</name>
    <dbReference type="NCBI Taxonomy" id="1314802"/>
    <lineage>
        <taxon>Eukaryota</taxon>
        <taxon>Fungi</taxon>
        <taxon>Dikarya</taxon>
        <taxon>Ascomycota</taxon>
        <taxon>Pezizomycotina</taxon>
        <taxon>Dothideomycetes</taxon>
        <taxon>Pleosporomycetidae</taxon>
        <taxon>Pleosporales</taxon>
        <taxon>Melanommataceae</taxon>
        <taxon>Melanomma</taxon>
    </lineage>
</organism>
<evidence type="ECO:0000313" key="3">
    <source>
        <dbReference type="EMBL" id="KAF2797001.1"/>
    </source>
</evidence>
<dbReference type="Proteomes" id="UP000799757">
    <property type="component" value="Unassembled WGS sequence"/>
</dbReference>
<evidence type="ECO:0000313" key="4">
    <source>
        <dbReference type="Proteomes" id="UP000799757"/>
    </source>
</evidence>
<evidence type="ECO:0000256" key="2">
    <source>
        <dbReference type="SAM" id="Phobius"/>
    </source>
</evidence>
<dbReference type="CDD" id="cd12087">
    <property type="entry name" value="TM_EGFR-like"/>
    <property type="match status" value="1"/>
</dbReference>
<keyword evidence="2" id="KW-0472">Membrane</keyword>
<keyword evidence="4" id="KW-1185">Reference proteome</keyword>
<gene>
    <name evidence="3" type="ORF">K505DRAFT_358824</name>
</gene>
<keyword evidence="2" id="KW-0812">Transmembrane</keyword>
<dbReference type="AlphaFoldDB" id="A0A6A6XKK8"/>
<reference evidence="3" key="1">
    <citation type="journal article" date="2020" name="Stud. Mycol.">
        <title>101 Dothideomycetes genomes: a test case for predicting lifestyles and emergence of pathogens.</title>
        <authorList>
            <person name="Haridas S."/>
            <person name="Albert R."/>
            <person name="Binder M."/>
            <person name="Bloem J."/>
            <person name="Labutti K."/>
            <person name="Salamov A."/>
            <person name="Andreopoulos B."/>
            <person name="Baker S."/>
            <person name="Barry K."/>
            <person name="Bills G."/>
            <person name="Bluhm B."/>
            <person name="Cannon C."/>
            <person name="Castanera R."/>
            <person name="Culley D."/>
            <person name="Daum C."/>
            <person name="Ezra D."/>
            <person name="Gonzalez J."/>
            <person name="Henrissat B."/>
            <person name="Kuo A."/>
            <person name="Liang C."/>
            <person name="Lipzen A."/>
            <person name="Lutzoni F."/>
            <person name="Magnuson J."/>
            <person name="Mondo S."/>
            <person name="Nolan M."/>
            <person name="Ohm R."/>
            <person name="Pangilinan J."/>
            <person name="Park H.-J."/>
            <person name="Ramirez L."/>
            <person name="Alfaro M."/>
            <person name="Sun H."/>
            <person name="Tritt A."/>
            <person name="Yoshinaga Y."/>
            <person name="Zwiers L.-H."/>
            <person name="Turgeon B."/>
            <person name="Goodwin S."/>
            <person name="Spatafora J."/>
            <person name="Crous P."/>
            <person name="Grigoriev I."/>
        </authorList>
    </citation>
    <scope>NUCLEOTIDE SEQUENCE</scope>
    <source>
        <strain evidence="3">CBS 109.77</strain>
    </source>
</reference>
<feature type="compositionally biased region" description="Polar residues" evidence="1">
    <location>
        <begin position="255"/>
        <end position="266"/>
    </location>
</feature>
<evidence type="ECO:0000256" key="1">
    <source>
        <dbReference type="SAM" id="MobiDB-lite"/>
    </source>
</evidence>
<name>A0A6A6XKK8_9PLEO</name>
<feature type="transmembrane region" description="Helical" evidence="2">
    <location>
        <begin position="27"/>
        <end position="52"/>
    </location>
</feature>
<proteinExistence type="predicted"/>
<sequence>MNSTYATAATQPSTPHLPSPGSLSPKIIFILAITLPIIVILVIVMGVVHIILKRHRKLKQKLQAERDMEARIRSLIPPLAPQNQLFRVRSAPPLRPQEARLVREAQDDEFNEAISMDTIDKTTVIALAVSSIIFILTIIGLTIFLVLHRRQTPPACASSASWISSTSWNSFKSYWKSSNSSSELDLEVARVIPQGYPAPLQPLRLADDMRRQIDRDAAAVADDQRSASNRTFKDYDEPVLKRPSAAKQLQRELKSTNSGHENSSIN</sequence>
<feature type="compositionally biased region" description="Basic and acidic residues" evidence="1">
    <location>
        <begin position="231"/>
        <end position="240"/>
    </location>
</feature>
<keyword evidence="2" id="KW-1133">Transmembrane helix</keyword>
<protein>
    <submittedName>
        <fullName evidence="3">Uncharacterized protein</fullName>
    </submittedName>
</protein>
<feature type="transmembrane region" description="Helical" evidence="2">
    <location>
        <begin position="124"/>
        <end position="147"/>
    </location>
</feature>
<dbReference type="EMBL" id="MU001817">
    <property type="protein sequence ID" value="KAF2797001.1"/>
    <property type="molecule type" value="Genomic_DNA"/>
</dbReference>
<accession>A0A6A6XKK8</accession>
<feature type="region of interest" description="Disordered" evidence="1">
    <location>
        <begin position="231"/>
        <end position="266"/>
    </location>
</feature>